<feature type="non-terminal residue" evidence="2">
    <location>
        <position position="218"/>
    </location>
</feature>
<dbReference type="AlphaFoldDB" id="F9WT99"/>
<feature type="signal peptide" evidence="1">
    <location>
        <begin position="1"/>
        <end position="21"/>
    </location>
</feature>
<evidence type="ECO:0000313" key="3">
    <source>
        <dbReference type="Proteomes" id="UP000009027"/>
    </source>
</evidence>
<protein>
    <submittedName>
        <fullName evidence="2">Uncharacterized protein</fullName>
    </submittedName>
</protein>
<dbReference type="EMBL" id="CAEX01006321">
    <property type="protein sequence ID" value="CCD20792.1"/>
    <property type="molecule type" value="Genomic_DNA"/>
</dbReference>
<organism evidence="2 3">
    <name type="scientific">Trypanosoma vivax (strain Y486)</name>
    <dbReference type="NCBI Taxonomy" id="1055687"/>
    <lineage>
        <taxon>Eukaryota</taxon>
        <taxon>Discoba</taxon>
        <taxon>Euglenozoa</taxon>
        <taxon>Kinetoplastea</taxon>
        <taxon>Metakinetoplastina</taxon>
        <taxon>Trypanosomatida</taxon>
        <taxon>Trypanosomatidae</taxon>
        <taxon>Trypanosoma</taxon>
        <taxon>Duttonella</taxon>
    </lineage>
</organism>
<gene>
    <name evidence="2" type="ORF">TvY486_0036630</name>
</gene>
<reference evidence="2 3" key="1">
    <citation type="journal article" date="2012" name="Proc. Natl. Acad. Sci. U.S.A.">
        <title>Antigenic diversity is generated by distinct evolutionary mechanisms in African trypanosome species.</title>
        <authorList>
            <person name="Jackson A.P."/>
            <person name="Berry A."/>
            <person name="Aslett M."/>
            <person name="Allison H.C."/>
            <person name="Burton P."/>
            <person name="Vavrova-Anderson J."/>
            <person name="Brown R."/>
            <person name="Browne H."/>
            <person name="Corton N."/>
            <person name="Hauser H."/>
            <person name="Gamble J."/>
            <person name="Gilderthorp R."/>
            <person name="Marcello L."/>
            <person name="McQuillan J."/>
            <person name="Otto T.D."/>
            <person name="Quail M.A."/>
            <person name="Sanders M.J."/>
            <person name="van Tonder A."/>
            <person name="Ginger M.L."/>
            <person name="Field M.C."/>
            <person name="Barry J.D."/>
            <person name="Hertz-Fowler C."/>
            <person name="Berriman M."/>
        </authorList>
    </citation>
    <scope>NUCLEOTIDE SEQUENCE</scope>
    <source>
        <strain evidence="2 3">Y486</strain>
    </source>
</reference>
<evidence type="ECO:0000313" key="2">
    <source>
        <dbReference type="EMBL" id="CCD20792.1"/>
    </source>
</evidence>
<sequence length="218" mass="22155">MFVSVLCVAMSTSSVPMLVASNTCSPALGTATRAVNSVGQTSCRCLVRPSSPNAVHVCPPLSCFVGPALSVRHVFTPLLPVVLVMEPSVVMYSFVATAAPHSCASASLTASLCCCAVLSPAFVLRCCARTSAALGHPAFCSVFGLVRPCALTSCTVAIASSKPALVARRTSAVVSDSDTRLLALHASPSASAILHSCAAVVPLRPAIAVPAHFSCATQ</sequence>
<evidence type="ECO:0000256" key="1">
    <source>
        <dbReference type="SAM" id="SignalP"/>
    </source>
</evidence>
<proteinExistence type="predicted"/>
<keyword evidence="3" id="KW-1185">Reference proteome</keyword>
<accession>F9WT99</accession>
<keyword evidence="1" id="KW-0732">Signal</keyword>
<feature type="chain" id="PRO_5003389586" evidence="1">
    <location>
        <begin position="22"/>
        <end position="218"/>
    </location>
</feature>
<name>F9WT99_TRYVY</name>
<dbReference type="VEuPathDB" id="TriTrypDB:TvY486_0036630"/>
<dbReference type="Proteomes" id="UP000009027">
    <property type="component" value="Unassembled WGS sequence"/>
</dbReference>